<proteinExistence type="predicted"/>
<protein>
    <submittedName>
        <fullName evidence="2">Uncharacterized protein</fullName>
    </submittedName>
</protein>
<evidence type="ECO:0000313" key="3">
    <source>
        <dbReference type="Proteomes" id="UP000447434"/>
    </source>
</evidence>
<organism evidence="2 3">
    <name type="scientific">Lupinus albus</name>
    <name type="common">White lupine</name>
    <name type="synonym">Lupinus termis</name>
    <dbReference type="NCBI Taxonomy" id="3870"/>
    <lineage>
        <taxon>Eukaryota</taxon>
        <taxon>Viridiplantae</taxon>
        <taxon>Streptophyta</taxon>
        <taxon>Embryophyta</taxon>
        <taxon>Tracheophyta</taxon>
        <taxon>Spermatophyta</taxon>
        <taxon>Magnoliopsida</taxon>
        <taxon>eudicotyledons</taxon>
        <taxon>Gunneridae</taxon>
        <taxon>Pentapetalae</taxon>
        <taxon>rosids</taxon>
        <taxon>fabids</taxon>
        <taxon>Fabales</taxon>
        <taxon>Fabaceae</taxon>
        <taxon>Papilionoideae</taxon>
        <taxon>50 kb inversion clade</taxon>
        <taxon>genistoids sensu lato</taxon>
        <taxon>core genistoids</taxon>
        <taxon>Genisteae</taxon>
        <taxon>Lupinus</taxon>
    </lineage>
</organism>
<dbReference type="Proteomes" id="UP000447434">
    <property type="component" value="Chromosome 23"/>
</dbReference>
<keyword evidence="3" id="KW-1185">Reference proteome</keyword>
<feature type="transmembrane region" description="Helical" evidence="1">
    <location>
        <begin position="6"/>
        <end position="27"/>
    </location>
</feature>
<gene>
    <name evidence="2" type="ORF">Lalb_Chr23g0278071</name>
</gene>
<dbReference type="AlphaFoldDB" id="A0A6A4MYC1"/>
<evidence type="ECO:0000313" key="2">
    <source>
        <dbReference type="EMBL" id="KAE9587826.1"/>
    </source>
</evidence>
<dbReference type="EMBL" id="WOCE01000023">
    <property type="protein sequence ID" value="KAE9587826.1"/>
    <property type="molecule type" value="Genomic_DNA"/>
</dbReference>
<name>A0A6A4MYC1_LUPAL</name>
<keyword evidence="1" id="KW-0812">Transmembrane</keyword>
<sequence length="55" mass="6332">MNIDNYHVNDLLLCVLCVWSMLIPLQVGGRSKNVLVRSLEAFFFFEVLLSTLFVI</sequence>
<keyword evidence="1" id="KW-1133">Transmembrane helix</keyword>
<keyword evidence="1" id="KW-0472">Membrane</keyword>
<accession>A0A6A4MYC1</accession>
<comment type="caution">
    <text evidence="2">The sequence shown here is derived from an EMBL/GenBank/DDBJ whole genome shotgun (WGS) entry which is preliminary data.</text>
</comment>
<evidence type="ECO:0000256" key="1">
    <source>
        <dbReference type="SAM" id="Phobius"/>
    </source>
</evidence>
<reference evidence="3" key="1">
    <citation type="journal article" date="2020" name="Nat. Commun.">
        <title>Genome sequence of the cluster root forming white lupin.</title>
        <authorList>
            <person name="Hufnagel B."/>
            <person name="Marques A."/>
            <person name="Soriano A."/>
            <person name="Marques L."/>
            <person name="Divol F."/>
            <person name="Doumas P."/>
            <person name="Sallet E."/>
            <person name="Mancinotti D."/>
            <person name="Carrere S."/>
            <person name="Marande W."/>
            <person name="Arribat S."/>
            <person name="Keller J."/>
            <person name="Huneau C."/>
            <person name="Blein T."/>
            <person name="Aime D."/>
            <person name="Laguerre M."/>
            <person name="Taylor J."/>
            <person name="Schubert V."/>
            <person name="Nelson M."/>
            <person name="Geu-Flores F."/>
            <person name="Crespi M."/>
            <person name="Gallardo-Guerrero K."/>
            <person name="Delaux P.-M."/>
            <person name="Salse J."/>
            <person name="Berges H."/>
            <person name="Guyot R."/>
            <person name="Gouzy J."/>
            <person name="Peret B."/>
        </authorList>
    </citation>
    <scope>NUCLEOTIDE SEQUENCE [LARGE SCALE GENOMIC DNA]</scope>
    <source>
        <strain evidence="3">cv. Amiga</strain>
    </source>
</reference>